<reference evidence="1 2" key="1">
    <citation type="submission" date="2021-01" db="EMBL/GenBank/DDBJ databases">
        <title>Biogeographic distribution of Paracoccus.</title>
        <authorList>
            <person name="Hollensteiner J."/>
            <person name="Leineberger J."/>
            <person name="Brinkhoff T."/>
            <person name="Daniel R."/>
        </authorList>
    </citation>
    <scope>NUCLEOTIDE SEQUENCE [LARGE SCALE GENOMIC DNA]</scope>
    <source>
        <strain evidence="1 2">DSM 18447</strain>
    </source>
</reference>
<evidence type="ECO:0000313" key="2">
    <source>
        <dbReference type="Proteomes" id="UP001215549"/>
    </source>
</evidence>
<organism evidence="1 2">
    <name type="scientific">Paracoccus saliphilus</name>
    <dbReference type="NCBI Taxonomy" id="405559"/>
    <lineage>
        <taxon>Bacteria</taxon>
        <taxon>Pseudomonadati</taxon>
        <taxon>Pseudomonadota</taxon>
        <taxon>Alphaproteobacteria</taxon>
        <taxon>Rhodobacterales</taxon>
        <taxon>Paracoccaceae</taxon>
        <taxon>Paracoccus</taxon>
    </lineage>
</organism>
<gene>
    <name evidence="1" type="ORF">JHX88_13330</name>
</gene>
<proteinExistence type="predicted"/>
<protein>
    <submittedName>
        <fullName evidence="1">Uncharacterized protein</fullName>
    </submittedName>
</protein>
<name>A0ABY7S4A5_9RHOB</name>
<dbReference type="EMBL" id="CP067140">
    <property type="protein sequence ID" value="WCR01895.1"/>
    <property type="molecule type" value="Genomic_DNA"/>
</dbReference>
<evidence type="ECO:0000313" key="1">
    <source>
        <dbReference type="EMBL" id="WCR01895.1"/>
    </source>
</evidence>
<accession>A0ABY7S4A5</accession>
<dbReference type="RefSeq" id="WP_176011393.1">
    <property type="nucleotide sequence ID" value="NZ_CP067140.1"/>
</dbReference>
<sequence length="53" mass="6070">MSQDSKPQSISERLRNSEADVALEQMYGYFSHEDQTRRIVSEFDAYRAAGRAA</sequence>
<keyword evidence="2" id="KW-1185">Reference proteome</keyword>
<dbReference type="Proteomes" id="UP001215549">
    <property type="component" value="Chromosome"/>
</dbReference>